<keyword evidence="6 11" id="KW-0812">Transmembrane</keyword>
<dbReference type="InterPro" id="IPR012902">
    <property type="entry name" value="N_methyl_site"/>
</dbReference>
<dbReference type="Gene3D" id="3.55.40.10">
    <property type="entry name" value="minor pseudopilin epsh domain"/>
    <property type="match status" value="1"/>
</dbReference>
<keyword evidence="7 11" id="KW-1133">Transmembrane helix</keyword>
<evidence type="ECO:0000313" key="13">
    <source>
        <dbReference type="EMBL" id="MDT0595824.1"/>
    </source>
</evidence>
<evidence type="ECO:0000256" key="7">
    <source>
        <dbReference type="ARBA" id="ARBA00022989"/>
    </source>
</evidence>
<dbReference type="InterPro" id="IPR022346">
    <property type="entry name" value="T2SS_GspH"/>
</dbReference>
<sequence>MKFGHMVTKNAEKSQLVRQQGVTLLEMLVALAVAAIVLTVVAPSMQTIVAKNRITADINQTSAVIQYARFNAIDQKSATLVCPTPDYNDCSTNWNQAKMVFVDANSNGNRDSSEPLLMTTDTIEGGNTMKGPSASIEFTDSGASNVTNSMSDTAALVICDKTKDSKLTRALLINQQGRVRVSFDSDNDDIHEDSSGDALSCS</sequence>
<name>A0ABU2ZU28_9ALTE</name>
<gene>
    <name evidence="13" type="ORF">RM552_13270</name>
</gene>
<dbReference type="RefSeq" id="WP_311369350.1">
    <property type="nucleotide sequence ID" value="NZ_JAVRHX010000004.1"/>
</dbReference>
<dbReference type="Proteomes" id="UP001253545">
    <property type="component" value="Unassembled WGS sequence"/>
</dbReference>
<comment type="subcellular location">
    <subcellularLocation>
        <location evidence="1">Cell inner membrane</location>
        <topology evidence="1">Single-pass membrane protein</topology>
    </subcellularLocation>
</comment>
<organism evidence="13 14">
    <name type="scientific">Glaciecola petra</name>
    <dbReference type="NCBI Taxonomy" id="3075602"/>
    <lineage>
        <taxon>Bacteria</taxon>
        <taxon>Pseudomonadati</taxon>
        <taxon>Pseudomonadota</taxon>
        <taxon>Gammaproteobacteria</taxon>
        <taxon>Alteromonadales</taxon>
        <taxon>Alteromonadaceae</taxon>
        <taxon>Glaciecola</taxon>
    </lineage>
</organism>
<dbReference type="PROSITE" id="PS00409">
    <property type="entry name" value="PROKAR_NTER_METHYL"/>
    <property type="match status" value="1"/>
</dbReference>
<keyword evidence="3" id="KW-1003">Cell membrane</keyword>
<evidence type="ECO:0000256" key="9">
    <source>
        <dbReference type="ARBA" id="ARBA00025772"/>
    </source>
</evidence>
<reference evidence="13 14" key="1">
    <citation type="submission" date="2023-09" db="EMBL/GenBank/DDBJ databases">
        <authorList>
            <person name="Rey-Velasco X."/>
        </authorList>
    </citation>
    <scope>NUCLEOTIDE SEQUENCE [LARGE SCALE GENOMIC DNA]</scope>
    <source>
        <strain evidence="13 14">P117</strain>
    </source>
</reference>
<keyword evidence="8 11" id="KW-0472">Membrane</keyword>
<protein>
    <recommendedName>
        <fullName evidence="2">Type II secretion system protein H</fullName>
    </recommendedName>
    <alternativeName>
        <fullName evidence="10">General secretion pathway protein H</fullName>
    </alternativeName>
</protein>
<dbReference type="InterPro" id="IPR045584">
    <property type="entry name" value="Pilin-like"/>
</dbReference>
<evidence type="ECO:0000256" key="6">
    <source>
        <dbReference type="ARBA" id="ARBA00022692"/>
    </source>
</evidence>
<evidence type="ECO:0000256" key="10">
    <source>
        <dbReference type="ARBA" id="ARBA00030775"/>
    </source>
</evidence>
<evidence type="ECO:0000256" key="1">
    <source>
        <dbReference type="ARBA" id="ARBA00004377"/>
    </source>
</evidence>
<feature type="domain" description="General secretion pathway GspH" evidence="12">
    <location>
        <begin position="58"/>
        <end position="177"/>
    </location>
</feature>
<evidence type="ECO:0000256" key="11">
    <source>
        <dbReference type="SAM" id="Phobius"/>
    </source>
</evidence>
<comment type="similarity">
    <text evidence="9">Belongs to the GSP H family.</text>
</comment>
<dbReference type="NCBIfam" id="TIGR02532">
    <property type="entry name" value="IV_pilin_GFxxxE"/>
    <property type="match status" value="1"/>
</dbReference>
<evidence type="ECO:0000256" key="4">
    <source>
        <dbReference type="ARBA" id="ARBA00022481"/>
    </source>
</evidence>
<dbReference type="Pfam" id="PF12019">
    <property type="entry name" value="GspH"/>
    <property type="match status" value="1"/>
</dbReference>
<comment type="caution">
    <text evidence="13">The sequence shown here is derived from an EMBL/GenBank/DDBJ whole genome shotgun (WGS) entry which is preliminary data.</text>
</comment>
<dbReference type="Pfam" id="PF07963">
    <property type="entry name" value="N_methyl"/>
    <property type="match status" value="1"/>
</dbReference>
<evidence type="ECO:0000256" key="5">
    <source>
        <dbReference type="ARBA" id="ARBA00022519"/>
    </source>
</evidence>
<dbReference type="SUPFAM" id="SSF54523">
    <property type="entry name" value="Pili subunits"/>
    <property type="match status" value="1"/>
</dbReference>
<keyword evidence="4" id="KW-0488">Methylation</keyword>
<accession>A0ABU2ZU28</accession>
<evidence type="ECO:0000256" key="8">
    <source>
        <dbReference type="ARBA" id="ARBA00023136"/>
    </source>
</evidence>
<evidence type="ECO:0000256" key="3">
    <source>
        <dbReference type="ARBA" id="ARBA00022475"/>
    </source>
</evidence>
<keyword evidence="14" id="KW-1185">Reference proteome</keyword>
<evidence type="ECO:0000256" key="2">
    <source>
        <dbReference type="ARBA" id="ARBA00021549"/>
    </source>
</evidence>
<keyword evidence="5" id="KW-0997">Cell inner membrane</keyword>
<evidence type="ECO:0000259" key="12">
    <source>
        <dbReference type="Pfam" id="PF12019"/>
    </source>
</evidence>
<evidence type="ECO:0000313" key="14">
    <source>
        <dbReference type="Proteomes" id="UP001253545"/>
    </source>
</evidence>
<dbReference type="EMBL" id="JAVRHX010000004">
    <property type="protein sequence ID" value="MDT0595824.1"/>
    <property type="molecule type" value="Genomic_DNA"/>
</dbReference>
<feature type="transmembrane region" description="Helical" evidence="11">
    <location>
        <begin position="21"/>
        <end position="42"/>
    </location>
</feature>
<proteinExistence type="inferred from homology"/>